<comment type="caution">
    <text evidence="5">The sequence shown here is derived from an EMBL/GenBank/DDBJ whole genome shotgun (WGS) entry which is preliminary data.</text>
</comment>
<dbReference type="GO" id="GO:0004553">
    <property type="term" value="F:hydrolase activity, hydrolyzing O-glycosyl compounds"/>
    <property type="evidence" value="ECO:0007669"/>
    <property type="project" value="InterPro"/>
</dbReference>
<dbReference type="InterPro" id="IPR012289">
    <property type="entry name" value="Lytic_TGlycosylase_superhlx_L"/>
</dbReference>
<reference evidence="5 6" key="1">
    <citation type="submission" date="2014-12" db="EMBL/GenBank/DDBJ databases">
        <title>Mercury Reductase activity and rhizosphere competence traits in the genome of root associated Photobacterium halotolerans MELD1.</title>
        <authorList>
            <person name="Mathew D.C."/>
            <person name="Huang C.-C."/>
        </authorList>
    </citation>
    <scope>NUCLEOTIDE SEQUENCE [LARGE SCALE GENOMIC DNA]</scope>
    <source>
        <strain evidence="5 6">MELD1</strain>
    </source>
</reference>
<dbReference type="InterPro" id="IPR023346">
    <property type="entry name" value="Lysozyme-like_dom_sf"/>
</dbReference>
<evidence type="ECO:0000259" key="3">
    <source>
        <dbReference type="Pfam" id="PF01464"/>
    </source>
</evidence>
<organism evidence="5 6">
    <name type="scientific">Photobacterium halotolerans</name>
    <dbReference type="NCBI Taxonomy" id="265726"/>
    <lineage>
        <taxon>Bacteria</taxon>
        <taxon>Pseudomonadati</taxon>
        <taxon>Pseudomonadota</taxon>
        <taxon>Gammaproteobacteria</taxon>
        <taxon>Vibrionales</taxon>
        <taxon>Vibrionaceae</taxon>
        <taxon>Photobacterium</taxon>
    </lineage>
</organism>
<keyword evidence="6" id="KW-1185">Reference proteome</keyword>
<dbReference type="EMBL" id="JWYV01000001">
    <property type="protein sequence ID" value="KKD01803.1"/>
    <property type="molecule type" value="Genomic_DNA"/>
</dbReference>
<name>A0A0F5VIC4_9GAMM</name>
<evidence type="ECO:0000256" key="1">
    <source>
        <dbReference type="ARBA" id="ARBA00007734"/>
    </source>
</evidence>
<dbReference type="InterPro" id="IPR037061">
    <property type="entry name" value="Lytic_TGlycoase_superhlx_L_sf"/>
</dbReference>
<dbReference type="InterPro" id="IPR008258">
    <property type="entry name" value="Transglycosylase_SLT_dom_1"/>
</dbReference>
<dbReference type="NCBIfam" id="NF008631">
    <property type="entry name" value="PRK11619.1"/>
    <property type="match status" value="1"/>
</dbReference>
<comment type="similarity">
    <text evidence="1">Belongs to the transglycosylase Slt family.</text>
</comment>
<dbReference type="Gene3D" id="1.10.1240.20">
    <property type="entry name" value="Lytic transglycosylase, superhelical linker domain"/>
    <property type="match status" value="1"/>
</dbReference>
<evidence type="ECO:0000259" key="4">
    <source>
        <dbReference type="Pfam" id="PF14718"/>
    </source>
</evidence>
<proteinExistence type="inferred from homology"/>
<dbReference type="Pfam" id="PF01464">
    <property type="entry name" value="SLT"/>
    <property type="match status" value="1"/>
</dbReference>
<dbReference type="InterPro" id="IPR008939">
    <property type="entry name" value="Lytic_TGlycosylase_superhlx_U"/>
</dbReference>
<dbReference type="AlphaFoldDB" id="A0A0F5VIC4"/>
<dbReference type="PANTHER" id="PTHR37423:SF5">
    <property type="entry name" value="SOLUBLE LYTIC MUREIN TRANSGLYCOSYLASE"/>
    <property type="match status" value="1"/>
</dbReference>
<dbReference type="Proteomes" id="UP000033633">
    <property type="component" value="Unassembled WGS sequence"/>
</dbReference>
<dbReference type="STRING" id="265726.KY46_02020"/>
<feature type="domain" description="Transglycosylase SLT" evidence="3">
    <location>
        <begin position="496"/>
        <end position="605"/>
    </location>
</feature>
<dbReference type="Gene3D" id="1.10.530.10">
    <property type="match status" value="1"/>
</dbReference>
<dbReference type="InterPro" id="IPR000189">
    <property type="entry name" value="Transglyc_AS"/>
</dbReference>
<accession>A0A0F5VIC4</accession>
<dbReference type="Gene3D" id="1.25.20.10">
    <property type="entry name" value="Bacterial muramidases"/>
    <property type="match status" value="1"/>
</dbReference>
<dbReference type="GO" id="GO:0008933">
    <property type="term" value="F:peptidoglycan lytic transglycosylase activity"/>
    <property type="evidence" value="ECO:0007669"/>
    <property type="project" value="InterPro"/>
</dbReference>
<keyword evidence="2" id="KW-0732">Signal</keyword>
<dbReference type="GO" id="GO:0000270">
    <property type="term" value="P:peptidoglycan metabolic process"/>
    <property type="evidence" value="ECO:0007669"/>
    <property type="project" value="InterPro"/>
</dbReference>
<feature type="domain" description="Lytic transglycosylase superhelical linker" evidence="4">
    <location>
        <begin position="420"/>
        <end position="484"/>
    </location>
</feature>
<dbReference type="SUPFAM" id="SSF48435">
    <property type="entry name" value="Bacterial muramidases"/>
    <property type="match status" value="1"/>
</dbReference>
<dbReference type="PATRIC" id="fig|265726.11.peg.437"/>
<evidence type="ECO:0000313" key="6">
    <source>
        <dbReference type="Proteomes" id="UP000033633"/>
    </source>
</evidence>
<dbReference type="Pfam" id="PF14718">
    <property type="entry name" value="SLT_L"/>
    <property type="match status" value="1"/>
</dbReference>
<dbReference type="GO" id="GO:0042597">
    <property type="term" value="C:periplasmic space"/>
    <property type="evidence" value="ECO:0007669"/>
    <property type="project" value="InterPro"/>
</dbReference>
<dbReference type="GO" id="GO:0016020">
    <property type="term" value="C:membrane"/>
    <property type="evidence" value="ECO:0007669"/>
    <property type="project" value="InterPro"/>
</dbReference>
<gene>
    <name evidence="5" type="ORF">KY46_02020</name>
</gene>
<evidence type="ECO:0000313" key="5">
    <source>
        <dbReference type="EMBL" id="KKD01803.1"/>
    </source>
</evidence>
<dbReference type="CDD" id="cd13401">
    <property type="entry name" value="Slt70-like"/>
    <property type="match status" value="1"/>
</dbReference>
<sequence>MSVKLEPERVYMQSEAVMHRCSRWILGLGVWVLLGGSVAQAASLEEQREWYEAAKDALERKDESAYQRYRARLNDYPLTPYLDYRQFQDDLEKRSPAEVSAFIKKHQDLPFTIKLGYAYQDVLAEANRWQDLVTFQTEPPFRESYQCQYYLALSKVGRKNEAWQGAQSLWLTGQSLDDDCDPMLDAWAKAGKRTNQLILDRMLLVFEAGNQGLLKYLDKQLTGNARKDGDTLLALFAKPQGVADFAKKSKVTDYNRQLTVAAYKRLVRVNTEEALRQLERVADGQKLDKAQKQSLADYTASRLMDAEDADLIRWRDAILRKSSDDDLIGRRIRLALREGNWTEAQAWIPQLSAEEQNTLRWKFWQAHLLAKTDPVVAKPKYQQLLGERNFYSAAAATVLGEVIDFPVESLNEKEQDVTPYLPALKRIEEMIAQDKVFDANLEWWYLMKDLEPKAIWPLAGYADKKNWHHLTVQATIYGRMWEHLSLRFPLAFAETFKSFGQQRELSVTTMMALARQESALNPQAMSPVGARGLMQLMPATAKETAGKLNYKYAGSSSLFEPEVNIRLGSGYLKMMLERYDNNRIFAFSAYNAGPGRVTSWRKISDGKLDVFAFMETIPFGETRGYVQNVLMFEVYYDKLTNQPVQLLTTEELNAKY</sequence>
<dbReference type="PROSITE" id="PS00922">
    <property type="entry name" value="TRANSGLYCOSYLASE"/>
    <property type="match status" value="1"/>
</dbReference>
<protein>
    <submittedName>
        <fullName evidence="5">Lytic transglycosylase</fullName>
    </submittedName>
</protein>
<evidence type="ECO:0000256" key="2">
    <source>
        <dbReference type="ARBA" id="ARBA00022729"/>
    </source>
</evidence>
<dbReference type="SUPFAM" id="SSF53955">
    <property type="entry name" value="Lysozyme-like"/>
    <property type="match status" value="1"/>
</dbReference>
<dbReference type="PANTHER" id="PTHR37423">
    <property type="entry name" value="SOLUBLE LYTIC MUREIN TRANSGLYCOSYLASE-RELATED"/>
    <property type="match status" value="1"/>
</dbReference>